<keyword evidence="8" id="KW-1185">Reference proteome</keyword>
<accession>A0ABT7B5J9</accession>
<feature type="transmembrane region" description="Helical" evidence="6">
    <location>
        <begin position="313"/>
        <end position="331"/>
    </location>
</feature>
<evidence type="ECO:0000256" key="2">
    <source>
        <dbReference type="ARBA" id="ARBA00022448"/>
    </source>
</evidence>
<keyword evidence="3 6" id="KW-0812">Transmembrane</keyword>
<feature type="transmembrane region" description="Helical" evidence="6">
    <location>
        <begin position="271"/>
        <end position="293"/>
    </location>
</feature>
<protein>
    <recommendedName>
        <fullName evidence="6">Phosphate transporter</fullName>
    </recommendedName>
</protein>
<proteinExistence type="inferred from homology"/>
<feature type="transmembrane region" description="Helical" evidence="6">
    <location>
        <begin position="69"/>
        <end position="92"/>
    </location>
</feature>
<feature type="transmembrane region" description="Helical" evidence="6">
    <location>
        <begin position="352"/>
        <end position="370"/>
    </location>
</feature>
<feature type="transmembrane region" description="Helical" evidence="6">
    <location>
        <begin position="98"/>
        <end position="118"/>
    </location>
</feature>
<evidence type="ECO:0000313" key="8">
    <source>
        <dbReference type="Proteomes" id="UP001235849"/>
    </source>
</evidence>
<feature type="transmembrane region" description="Helical" evidence="6">
    <location>
        <begin position="29"/>
        <end position="48"/>
    </location>
</feature>
<feature type="transmembrane region" description="Helical" evidence="6">
    <location>
        <begin position="130"/>
        <end position="150"/>
    </location>
</feature>
<organism evidence="7 8">
    <name type="scientific">Roseofilum capinflatum BLCC-M114</name>
    <dbReference type="NCBI Taxonomy" id="3022440"/>
    <lineage>
        <taxon>Bacteria</taxon>
        <taxon>Bacillati</taxon>
        <taxon>Cyanobacteriota</taxon>
        <taxon>Cyanophyceae</taxon>
        <taxon>Desertifilales</taxon>
        <taxon>Desertifilaceae</taxon>
        <taxon>Roseofilum</taxon>
        <taxon>Roseofilum capinflatum</taxon>
    </lineage>
</organism>
<sequence length="521" mass="55824">MGAGFPIPYSPFPIPHSPLPITHYSFMDAIAVFIFLSSGLFLGWSLGANDAANVFGTAVGSRMIRFSTAAFLCSVFVILGAVIGGAGAAGGLGELGSLNALPGAFTVALSAAMTVLWMTQLGLPVSTSQAVVGAIIGWNLFSGAITDLGVLSKIALTWVACPVLGAIFAAILYRLLVSIINQVKPHLLQLDLYTRWGLILAGIFGSYALGANNIGNVMGVFIPSSPFTEFHLGETVRVSSTQQLFLLGGIAIAIGVYTYSKGVMMTVGGSLMKLSPIAAFVVVVAHSLVLFVFSSTELQQTFINLGLPPIPLIPVSSSQAVIGAVIGIGLLQGMRGVRQIRWRVLGEIGSGWVSTPAIATLISIILLFIVQNVFNQPVYEEIEFRLSQPVLMYLQKEGVPTEKIAPLEGQTLTKPVNFRSALRRVASLTPEQESQVIAAAELYPMHITPEAINKIDSQALTPEQFSAIERLTGQSFDYKWELQQALGVQTTAWQKQPGEEHLDDQFLYLEKLFITPKISRG</sequence>
<feature type="transmembrane region" description="Helical" evidence="6">
    <location>
        <begin position="198"/>
        <end position="222"/>
    </location>
</feature>
<dbReference type="Proteomes" id="UP001235849">
    <property type="component" value="Unassembled WGS sequence"/>
</dbReference>
<feature type="transmembrane region" description="Helical" evidence="6">
    <location>
        <begin position="242"/>
        <end position="259"/>
    </location>
</feature>
<keyword evidence="2 6" id="KW-0813">Transport</keyword>
<comment type="similarity">
    <text evidence="6">Belongs to the inorganic phosphate transporter (PiT) (TC 2.A.20) family.</text>
</comment>
<dbReference type="PANTHER" id="PTHR11101">
    <property type="entry name" value="PHOSPHATE TRANSPORTER"/>
    <property type="match status" value="1"/>
</dbReference>
<evidence type="ECO:0000256" key="6">
    <source>
        <dbReference type="RuleBase" id="RU363058"/>
    </source>
</evidence>
<gene>
    <name evidence="7" type="ORF">PMG25_10130</name>
</gene>
<evidence type="ECO:0000313" key="7">
    <source>
        <dbReference type="EMBL" id="MDJ1174448.1"/>
    </source>
</evidence>
<keyword evidence="5 6" id="KW-0472">Membrane</keyword>
<comment type="caution">
    <text evidence="7">The sequence shown here is derived from an EMBL/GenBank/DDBJ whole genome shotgun (WGS) entry which is preliminary data.</text>
</comment>
<dbReference type="RefSeq" id="WP_283766777.1">
    <property type="nucleotide sequence ID" value="NZ_JAQOSO010000055.1"/>
</dbReference>
<feature type="transmembrane region" description="Helical" evidence="6">
    <location>
        <begin position="156"/>
        <end position="177"/>
    </location>
</feature>
<keyword evidence="4 6" id="KW-1133">Transmembrane helix</keyword>
<keyword evidence="6" id="KW-0592">Phosphate transport</keyword>
<dbReference type="Pfam" id="PF01384">
    <property type="entry name" value="PHO4"/>
    <property type="match status" value="2"/>
</dbReference>
<evidence type="ECO:0000256" key="4">
    <source>
        <dbReference type="ARBA" id="ARBA00022989"/>
    </source>
</evidence>
<dbReference type="PANTHER" id="PTHR11101:SF80">
    <property type="entry name" value="PHOSPHATE TRANSPORTER"/>
    <property type="match status" value="1"/>
</dbReference>
<evidence type="ECO:0000256" key="1">
    <source>
        <dbReference type="ARBA" id="ARBA00004141"/>
    </source>
</evidence>
<dbReference type="InterPro" id="IPR001204">
    <property type="entry name" value="Phos_transporter"/>
</dbReference>
<dbReference type="EMBL" id="JAQOSO010000055">
    <property type="protein sequence ID" value="MDJ1174448.1"/>
    <property type="molecule type" value="Genomic_DNA"/>
</dbReference>
<comment type="subcellular location">
    <subcellularLocation>
        <location evidence="1 6">Membrane</location>
        <topology evidence="1 6">Multi-pass membrane protein</topology>
    </subcellularLocation>
</comment>
<name>A0ABT7B5J9_9CYAN</name>
<reference evidence="7 8" key="1">
    <citation type="submission" date="2023-01" db="EMBL/GenBank/DDBJ databases">
        <title>Novel diversity within Roseofilum (Cyanobacteria; Desertifilaceae) from marine benthic mats with descriptions of four novel species.</title>
        <authorList>
            <person name="Wang Y."/>
            <person name="Berthold D.E."/>
            <person name="Hu J."/>
            <person name="Lefler F.W."/>
            <person name="Laughinghouse H.D. IV."/>
        </authorList>
    </citation>
    <scope>NUCLEOTIDE SEQUENCE [LARGE SCALE GENOMIC DNA]</scope>
    <source>
        <strain evidence="7 8">BLCC-M114</strain>
    </source>
</reference>
<evidence type="ECO:0000256" key="5">
    <source>
        <dbReference type="ARBA" id="ARBA00023136"/>
    </source>
</evidence>
<evidence type="ECO:0000256" key="3">
    <source>
        <dbReference type="ARBA" id="ARBA00022692"/>
    </source>
</evidence>